<dbReference type="GeneID" id="113495876"/>
<dbReference type="SMART" id="SM01169">
    <property type="entry name" value="DUF1943"/>
    <property type="match status" value="2"/>
</dbReference>
<dbReference type="Proteomes" id="UP000322000">
    <property type="component" value="Chromosome 7"/>
</dbReference>
<evidence type="ECO:0000313" key="10">
    <source>
        <dbReference type="RefSeq" id="XP_026730673.1"/>
    </source>
</evidence>
<evidence type="ECO:0000256" key="1">
    <source>
        <dbReference type="ARBA" id="ARBA00022729"/>
    </source>
</evidence>
<evidence type="ECO:0000256" key="2">
    <source>
        <dbReference type="ARBA" id="ARBA00022761"/>
    </source>
</evidence>
<dbReference type="PROSITE" id="PS51233">
    <property type="entry name" value="VWFD"/>
    <property type="match status" value="2"/>
</dbReference>
<dbReference type="Gene3D" id="2.20.80.10">
    <property type="entry name" value="Lipovitellin-phosvitin complex, chain A, domain 4"/>
    <property type="match status" value="2"/>
</dbReference>
<dbReference type="Gene3D" id="2.30.230.10">
    <property type="entry name" value="Lipovitellin, beta-sheet shell regions, chain A"/>
    <property type="match status" value="2"/>
</dbReference>
<evidence type="ECO:0000259" key="8">
    <source>
        <dbReference type="PROSITE" id="PS51233"/>
    </source>
</evidence>
<evidence type="ECO:0000256" key="3">
    <source>
        <dbReference type="ARBA" id="ARBA00023157"/>
    </source>
</evidence>
<dbReference type="Pfam" id="PF00094">
    <property type="entry name" value="VWD"/>
    <property type="match status" value="2"/>
</dbReference>
<dbReference type="Gene3D" id="1.25.10.20">
    <property type="entry name" value="Vitellinogen, superhelical"/>
    <property type="match status" value="2"/>
</dbReference>
<dbReference type="RefSeq" id="XP_026730673.1">
    <property type="nucleotide sequence ID" value="XM_026874872.1"/>
</dbReference>
<keyword evidence="1 6" id="KW-0732">Signal</keyword>
<dbReference type="Pfam" id="PF09172">
    <property type="entry name" value="Vit_open_b-sht"/>
    <property type="match status" value="2"/>
</dbReference>
<feature type="domain" description="VWFD" evidence="8">
    <location>
        <begin position="1314"/>
        <end position="1497"/>
    </location>
</feature>
<gene>
    <name evidence="10" type="primary">LOC113495876</name>
</gene>
<feature type="chain" id="PRO_5028924743" evidence="6">
    <location>
        <begin position="16"/>
        <end position="3136"/>
    </location>
</feature>
<dbReference type="InterPro" id="IPR015819">
    <property type="entry name" value="Lipid_transp_b-sht_shell"/>
</dbReference>
<evidence type="ECO:0000256" key="5">
    <source>
        <dbReference type="PROSITE-ProRule" id="PRU00557"/>
    </source>
</evidence>
<name>A0A7E5VQQ8_TRINI</name>
<comment type="caution">
    <text evidence="5">Lacks conserved residue(s) required for the propagation of feature annotation.</text>
</comment>
<dbReference type="PANTHER" id="PTHR23345">
    <property type="entry name" value="VITELLOGENIN-RELATED"/>
    <property type="match status" value="1"/>
</dbReference>
<dbReference type="InterPro" id="IPR001747">
    <property type="entry name" value="Vitellogenin_N"/>
</dbReference>
<evidence type="ECO:0000256" key="4">
    <source>
        <dbReference type="ARBA" id="ARBA00023180"/>
    </source>
</evidence>
<keyword evidence="9" id="KW-1185">Reference proteome</keyword>
<dbReference type="SMART" id="SM00638">
    <property type="entry name" value="LPD_N"/>
    <property type="match status" value="2"/>
</dbReference>
<protein>
    <submittedName>
        <fullName evidence="10">Uncharacterized protein LOC113495876</fullName>
    </submittedName>
</protein>
<dbReference type="PANTHER" id="PTHR23345:SF15">
    <property type="entry name" value="VITELLOGENIN 1-RELATED"/>
    <property type="match status" value="1"/>
</dbReference>
<sequence>MKLLVLTAIIAAVASSPLSQGSTWPWQVGKEYSYDVNTYTWTEFDQSKSNGNSFKAQFIIRVLAPGHLLAKLEQPLYAPVNDEVISYNVWPKDLKYQPVEIVNEPFEIFLDGGRVKSFSVPKGLSLNNENLLKGLISALQVDISAYGHVHSFANSFDKDSFQGLFKKMETDVTGECETLYTVSPISAEWHRELPEFASEPIEIVKSTNYGSCQKRVAFDFGVPEGAVWEGLAYENEEKQFIKHTSESRILAGKQGTIYKSEKISSVFVSPLIFGKQKAEVYSFVKAYLSAVKPISGAEWKNSVESRQVNSLLFTFDESVLILKSNGQRVADAQKLLQDMTPLLQNPNKMPKADFLAKYTILVRIIASLNSAEIDQLSKSVEIAKSSKNVEKLGMWTIYRDAVAQAGTVTAFNEIKSWVFAKKIEGEEAGQVISGIGSTLVKPNKKIMADFFDFAMHPEIREQKIVNNSALLAATKLTRFGKEELFVVETVIPRLAKELKLAVESGDFNKAQVFVTVLGNLAHPEILKVFAPYMDGTVAVTKYLRIQMVVNLKPLANLKNEQVRAVLFSIIRNTAEPYEIRAAAALNIFLAFPTAEMMQILAHMTNDDPSTQVRAVLANTINFAAGLKDPRFAELSKTAQSVKNLIAKEKLGYRYSTASLMDTYTNDDDYVIFRELAFIGSNDNIFPKYQRTALRARGSGLTEENQITLSVSDVQQLLEYVAQLVYEPTKSDVDFKFSAQKVIDMLKIKRERKEPLQGAMFLENLNQQKLITFTEEDLKDFLISTVKNMEQLFKGIDIQYTKVLFHDQVLVIFPLAAGVPFFFDYSEPLVYSINGPVKVKFDKGSKDLAGTLKKDLNFTYARNLDGIVGFQDTLGNKYTYSGVINKIQFYLPLKLETTYKPGDSKLKFELPKQDATFVHLSVWPYTTSQKIDSILTVSENPATKYIERPAKVVSTDVNIGDVIGVSLQLQGYSYSNDFKNLKQLYETDILTSFGTLLYQKDVALTNFNLKYHAKETKNKEITFSTYFNTLYNQKNDGELGPASLVKDVSANSAARREEFVKRSAAGIESPQVQLIDLSAVFDGEKKVEYVFTAAIAESFVDDKVQAVFFFNGYDQINAVFKMVKPKVVPLNFEKALKNKNKVTFEAELKYGSSDSIIFKGFGERTEKYTEMLLKDPLTKQCLEETSQDNFYQMGCYKMIIKAHAPDYYKATVSYKDLSPSYLEVSSAFYEFFKKIYDWEQEDDFTKTLPDGTFEIESKTFYYEDYANYVLKSKYGVFRLDKVEFMHYWQYADAFYAPISDWERSRNWFTGYQHLPYCAVEKSKIWTFGGRSYEYSLSGSWHVVMVDESNDAGKFVDLVILARRPSDNHEEIYISYKTEAAKYLEVYIKPDSVDVKTNAKKVSSGALTSYWNDEDESPLLEYYSLAEGVLVFNINDQAIRLIYDGQRLVIFTDDHRSYTRGICGESTSEARDDYMTPFGFVDQPSYYGAAFSLEGEFSDPKTVELKKQAKLKAYQPVTKYTSILFSDSEWNKIDNSFAKGLNNEPFPTVSTFSSPRQMKTLITSVELSPDLDVFAEEWNMILHFKNVLIESCCWAPDYLTKPQNGKSPTDHRSMRLLILTAIIAAVTCSPLIENKSWPWQVGKEYIYDVDTYTWTKYEQSDSNGNAFKTRFIVRVLTPGRLVAKLENPLYAQVQGQLDYNTVPADLKYTPVEGLDHPFEILVDGGRVLSLQVPTSLPVTFENLLKGLTSALQVDLTTFGHVHTFPNSFDKETFQGLFTKIEADVVGDCETLYSVSPVSAEWHRLLPHFAEDPVEITKSKNYNSCQKRVYGYGMPGGSLWSSIAYENDEKEFLKHTSASRIFVGKEGTIYKSETMSSVSVDPLLYGKQKAEVHSYINFYLVSKQDESSSVWKKSVEYRNLDSLLVTLNESIFFNKDTQYAANAQKLLQEITPLLQNPKDLSTTDFLSKFNNLIRILKFLNSEQLAHMTDTLEIARTSKNTAKYHMWRIYRDALAQTGSIAAFKEIRSWILSKKIKSGEAALVITSVSNYLRYPTKEIMKEFFDLAFHPDVRGEAVLNNTALLAATKFIRFGNDEVFIKQTVIPRLSQELKQAVEKGDGTAQVYVRVLGNLAHSDILKVFAPYLEGKIPVTKYLRIQMVISLKTLANARDQYVGAVLFSILKNTAEDYEVRVAAALNIFLTYPSEDMMKLMAWMANEDPSTQVRAVLTNSITFAAGLKDPRFAQLAKAAQSVMDMLPKHKYGYRFSTDSMMDEYSADDETSFFREVSFIGSENNLLPVYQRGALRFRNTVGIEEDWFTLSVSDMQHLIDVFTNKLGNYKRQTKDDFKFSAKKIAEILNMKHKHRCDLEGSFFLDNWNQQTLITFNEELLLSFIKDPFQGKGESDTESHLVKLLSSEEVSVVLPLAIGTPFVLEYSEPIAVSLTFKIEHEANSDLSPNYELHLTYARNMEGRVGYLDTFRDAYATAGLISKFQFNIPLKVHLFMNPRFKLDFKMPEQDMSLMQLSVWPYTTVQKSDSLLTIFAEPATKFIERNTKVFTPDLKFGQQTGTVFQLKGYTYSSDYKNPGNLFDADLLTIVRDILYQKDIAMTEFDFKYLASESQNDAVSFDLFYGFNNHKQEAGEMGPASMMNDVSVDGRTRREEMTKRVAAGIKSAEVTVLDFSTVFQGKEKKEYLLTAAIGNSYVDNKMQAMLFFKGEQQINAVFKIDKPKVVLLNFKEALNNDIKVTYEADFKFGNSDNVQIKGFGERSDMYTKMLSYDPMAKRCMEETTNEIVHQMDCYKMIIKSHAPDYFRATVSYKDLSPAAFNLTNDVFELLKHTYVWEKEQNVMEKTEDGKIDIEAQMFYYDKYMNFKSVSKYGVFNLKNIEGMQYYPYAMSFYEPLNSWERTRNWFTGYQNLPFCSVDKNKVWTFSGCSYDYRLTSPWHIVMLDESNEYKATDFVVLARRPNANEMDVYVSYKSTILGKAFELEIKPNSIQVKSDDSNVLTGDVTTYMSSVSRSPYLEYYKQADGVFVIKINNGAIRFIYNGNTLVIFTDDYRSTTRGICGQSTTQTRDDYMTPYGLVNQPEYYGAAYSLDGEFSDPQTTELKKQAKLKAYQPVTKYTNILRSDDEWSKVENREL</sequence>
<feature type="signal peptide" evidence="6">
    <location>
        <begin position="1"/>
        <end position="15"/>
    </location>
</feature>
<dbReference type="PROSITE" id="PS51211">
    <property type="entry name" value="VITELLOGENIN"/>
    <property type="match status" value="1"/>
</dbReference>
<dbReference type="InterPro" id="IPR015816">
    <property type="entry name" value="Vitellinogen_b-sht_N"/>
</dbReference>
<dbReference type="OrthoDB" id="160294at2759"/>
<evidence type="ECO:0000259" key="7">
    <source>
        <dbReference type="PROSITE" id="PS51211"/>
    </source>
</evidence>
<keyword evidence="4" id="KW-0325">Glycoprotein</keyword>
<evidence type="ECO:0000256" key="6">
    <source>
        <dbReference type="SAM" id="SignalP"/>
    </source>
</evidence>
<dbReference type="InterPro" id="IPR011030">
    <property type="entry name" value="Lipovitellin_superhlx_dom"/>
</dbReference>
<feature type="domain" description="Vitellogenin" evidence="7">
    <location>
        <begin position="26"/>
        <end position="2296"/>
    </location>
</feature>
<dbReference type="InterPro" id="IPR050733">
    <property type="entry name" value="Vitellogenin/Apolipophorin"/>
</dbReference>
<reference evidence="10" key="1">
    <citation type="submission" date="2025-08" db="UniProtKB">
        <authorList>
            <consortium name="RefSeq"/>
        </authorList>
    </citation>
    <scope>IDENTIFICATION</scope>
</reference>
<dbReference type="SMART" id="SM00216">
    <property type="entry name" value="VWD"/>
    <property type="match status" value="2"/>
</dbReference>
<feature type="domain" description="VWFD" evidence="8">
    <location>
        <begin position="2914"/>
        <end position="3097"/>
    </location>
</feature>
<organism evidence="9 10">
    <name type="scientific">Trichoplusia ni</name>
    <name type="common">Cabbage looper</name>
    <dbReference type="NCBI Taxonomy" id="7111"/>
    <lineage>
        <taxon>Eukaryota</taxon>
        <taxon>Metazoa</taxon>
        <taxon>Ecdysozoa</taxon>
        <taxon>Arthropoda</taxon>
        <taxon>Hexapoda</taxon>
        <taxon>Insecta</taxon>
        <taxon>Pterygota</taxon>
        <taxon>Neoptera</taxon>
        <taxon>Endopterygota</taxon>
        <taxon>Lepidoptera</taxon>
        <taxon>Glossata</taxon>
        <taxon>Ditrysia</taxon>
        <taxon>Noctuoidea</taxon>
        <taxon>Noctuidae</taxon>
        <taxon>Plusiinae</taxon>
        <taxon>Trichoplusia</taxon>
    </lineage>
</organism>
<dbReference type="Pfam" id="PF01347">
    <property type="entry name" value="Vitellogenin_N"/>
    <property type="match status" value="2"/>
</dbReference>
<dbReference type="SUPFAM" id="SSF48431">
    <property type="entry name" value="Lipovitellin-phosvitin complex, superhelical domain"/>
    <property type="match status" value="2"/>
</dbReference>
<dbReference type="InterPro" id="IPR001846">
    <property type="entry name" value="VWF_type-D"/>
</dbReference>
<evidence type="ECO:0000313" key="9">
    <source>
        <dbReference type="Proteomes" id="UP000322000"/>
    </source>
</evidence>
<proteinExistence type="predicted"/>
<keyword evidence="2" id="KW-0758">Storage protein</keyword>
<dbReference type="GO" id="GO:0005319">
    <property type="term" value="F:lipid transporter activity"/>
    <property type="evidence" value="ECO:0007669"/>
    <property type="project" value="InterPro"/>
</dbReference>
<dbReference type="GO" id="GO:0045735">
    <property type="term" value="F:nutrient reservoir activity"/>
    <property type="evidence" value="ECO:0007669"/>
    <property type="project" value="UniProtKB-KW"/>
</dbReference>
<dbReference type="InterPro" id="IPR015255">
    <property type="entry name" value="Vitellinogen_open_b-sht"/>
</dbReference>
<dbReference type="SUPFAM" id="SSF56968">
    <property type="entry name" value="Lipovitellin-phosvitin complex, beta-sheet shell regions"/>
    <property type="match status" value="4"/>
</dbReference>
<accession>A0A7E5VQQ8</accession>
<keyword evidence="3" id="KW-1015">Disulfide bond</keyword>
<dbReference type="InParanoid" id="A0A7E5VQQ8"/>
<dbReference type="KEGG" id="tnl:113495876"/>